<feature type="transmembrane region" description="Helical" evidence="1">
    <location>
        <begin position="117"/>
        <end position="145"/>
    </location>
</feature>
<dbReference type="EMBL" id="PKUQ01000022">
    <property type="protein sequence ID" value="PLW77071.1"/>
    <property type="molecule type" value="Genomic_DNA"/>
</dbReference>
<keyword evidence="1" id="KW-0812">Transmembrane</keyword>
<feature type="domain" description="DUF2062" evidence="2">
    <location>
        <begin position="13"/>
        <end position="158"/>
    </location>
</feature>
<accession>A0A2N5XRD2</accession>
<evidence type="ECO:0000256" key="1">
    <source>
        <dbReference type="SAM" id="Phobius"/>
    </source>
</evidence>
<feature type="transmembrane region" description="Helical" evidence="1">
    <location>
        <begin position="21"/>
        <end position="41"/>
    </location>
</feature>
<keyword evidence="1" id="KW-0472">Membrane</keyword>
<dbReference type="Proteomes" id="UP000234881">
    <property type="component" value="Unassembled WGS sequence"/>
</dbReference>
<proteinExistence type="predicted"/>
<comment type="caution">
    <text evidence="3">The sequence shown here is derived from an EMBL/GenBank/DDBJ whole genome shotgun (WGS) entry which is preliminary data.</text>
</comment>
<dbReference type="OrthoDB" id="7360463at2"/>
<feature type="transmembrane region" description="Helical" evidence="1">
    <location>
        <begin position="79"/>
        <end position="97"/>
    </location>
</feature>
<dbReference type="AlphaFoldDB" id="A0A2N5XRD2"/>
<sequence length="188" mass="20911">MRVLLWPRRNWLRSGKYFIKRILRLSGSPYMIAAGVAAGVFTSFTPFLGLHFIISWAIAFLIGGNLLAAAIGTGVGNPITFPFIWGATYWTGCFILGKEVVHGQLHHLKHQLLTESFSTILPTIEIMAVGAIPVGLAFALLFYFFTRRAAVAYQHRRKASLARKAFQAGRWRKAIAEHDLGSPDHKTS</sequence>
<evidence type="ECO:0000259" key="2">
    <source>
        <dbReference type="Pfam" id="PF09835"/>
    </source>
</evidence>
<dbReference type="Pfam" id="PF09835">
    <property type="entry name" value="DUF2062"/>
    <property type="match status" value="1"/>
</dbReference>
<keyword evidence="1" id="KW-1133">Transmembrane helix</keyword>
<dbReference type="PANTHER" id="PTHR40547">
    <property type="entry name" value="SLL0298 PROTEIN"/>
    <property type="match status" value="1"/>
</dbReference>
<protein>
    <submittedName>
        <fullName evidence="3">DUF2062 domain-containing protein</fullName>
    </submittedName>
</protein>
<evidence type="ECO:0000313" key="3">
    <source>
        <dbReference type="EMBL" id="PLW77071.1"/>
    </source>
</evidence>
<dbReference type="PANTHER" id="PTHR40547:SF1">
    <property type="entry name" value="SLL0298 PROTEIN"/>
    <property type="match status" value="1"/>
</dbReference>
<gene>
    <name evidence="3" type="ORF">C0081_11760</name>
</gene>
<dbReference type="InterPro" id="IPR018639">
    <property type="entry name" value="DUF2062"/>
</dbReference>
<evidence type="ECO:0000313" key="4">
    <source>
        <dbReference type="Proteomes" id="UP000234881"/>
    </source>
</evidence>
<feature type="transmembrane region" description="Helical" evidence="1">
    <location>
        <begin position="47"/>
        <end position="67"/>
    </location>
</feature>
<keyword evidence="4" id="KW-1185">Reference proteome</keyword>
<dbReference type="RefSeq" id="WP_101534361.1">
    <property type="nucleotide sequence ID" value="NZ_JBFHIU010000014.1"/>
</dbReference>
<organism evidence="3 4">
    <name type="scientific">Cohaesibacter celericrescens</name>
    <dbReference type="NCBI Taxonomy" id="2067669"/>
    <lineage>
        <taxon>Bacteria</taxon>
        <taxon>Pseudomonadati</taxon>
        <taxon>Pseudomonadota</taxon>
        <taxon>Alphaproteobacteria</taxon>
        <taxon>Hyphomicrobiales</taxon>
        <taxon>Cohaesibacteraceae</taxon>
    </lineage>
</organism>
<name>A0A2N5XRD2_9HYPH</name>
<reference evidence="3 4" key="1">
    <citation type="submission" date="2018-01" db="EMBL/GenBank/DDBJ databases">
        <title>The draft genome sequence of Cohaesibacter sp. H1304.</title>
        <authorList>
            <person name="Wang N.-N."/>
            <person name="Du Z.-J."/>
        </authorList>
    </citation>
    <scope>NUCLEOTIDE SEQUENCE [LARGE SCALE GENOMIC DNA]</scope>
    <source>
        <strain evidence="3 4">H1304</strain>
    </source>
</reference>